<keyword evidence="5" id="KW-1185">Reference proteome</keyword>
<dbReference type="EMBL" id="CP025257">
    <property type="protein sequence ID" value="AUF83417.1"/>
    <property type="molecule type" value="Genomic_DNA"/>
</dbReference>
<evidence type="ECO:0000256" key="2">
    <source>
        <dbReference type="ARBA" id="ARBA00024764"/>
    </source>
</evidence>
<sequence length="110" mass="12904">MTNMTNGLNNKVELSVLFRLYKNLLTSKQIDYFELYNEEDLSLQEIALELNVSRAAVHDSITKTTKLLYEFEEKLRLHQQVNMIQEIVKSASQSENEEVKKIIEKLEKII</sequence>
<dbReference type="GO" id="GO:0003677">
    <property type="term" value="F:DNA binding"/>
    <property type="evidence" value="ECO:0007669"/>
    <property type="project" value="UniProtKB-KW"/>
</dbReference>
<organism evidence="4 5">
    <name type="scientific">Mesoplasma syrphidae</name>
    <dbReference type="NCBI Taxonomy" id="225999"/>
    <lineage>
        <taxon>Bacteria</taxon>
        <taxon>Bacillati</taxon>
        <taxon>Mycoplasmatota</taxon>
        <taxon>Mollicutes</taxon>
        <taxon>Entomoplasmatales</taxon>
        <taxon>Entomoplasmataceae</taxon>
        <taxon>Mesoplasma</taxon>
    </lineage>
</organism>
<protein>
    <recommendedName>
        <fullName evidence="3">UPF0122 protein CXP39_01175</fullName>
    </recommendedName>
</protein>
<name>A0A2K9C557_9MOLU</name>
<dbReference type="InterPro" id="IPR036388">
    <property type="entry name" value="WH-like_DNA-bd_sf"/>
</dbReference>
<dbReference type="KEGG" id="msyr:CXP39_01175"/>
<gene>
    <name evidence="4" type="ORF">CXP39_01175</name>
</gene>
<dbReference type="Proteomes" id="UP000233419">
    <property type="component" value="Chromosome"/>
</dbReference>
<dbReference type="InterPro" id="IPR054831">
    <property type="entry name" value="UPF0122_fam_protein"/>
</dbReference>
<keyword evidence="4" id="KW-0238">DNA-binding</keyword>
<dbReference type="PANTHER" id="PTHR40083">
    <property type="entry name" value="UPF0122 PROTEIN CBO2450/CLC_2298"/>
    <property type="match status" value="1"/>
</dbReference>
<dbReference type="SUPFAM" id="SSF88659">
    <property type="entry name" value="Sigma3 and sigma4 domains of RNA polymerase sigma factors"/>
    <property type="match status" value="1"/>
</dbReference>
<dbReference type="Gene3D" id="1.10.10.10">
    <property type="entry name" value="Winged helix-like DNA-binding domain superfamily/Winged helix DNA-binding domain"/>
    <property type="match status" value="1"/>
</dbReference>
<dbReference type="NCBIfam" id="NF045758">
    <property type="entry name" value="YlxM"/>
    <property type="match status" value="1"/>
</dbReference>
<accession>A0A2K9C557</accession>
<evidence type="ECO:0000313" key="4">
    <source>
        <dbReference type="EMBL" id="AUF83417.1"/>
    </source>
</evidence>
<dbReference type="AlphaFoldDB" id="A0A2K9C557"/>
<dbReference type="PANTHER" id="PTHR40083:SF1">
    <property type="entry name" value="UPF0122 PROTEIN YLXM"/>
    <property type="match status" value="1"/>
</dbReference>
<comment type="similarity">
    <text evidence="1 3">Belongs to the UPF0122 family.</text>
</comment>
<evidence type="ECO:0000256" key="3">
    <source>
        <dbReference type="HAMAP-Rule" id="MF_00245"/>
    </source>
</evidence>
<dbReference type="OrthoDB" id="404035at2"/>
<evidence type="ECO:0000256" key="1">
    <source>
        <dbReference type="ARBA" id="ARBA00008720"/>
    </source>
</evidence>
<dbReference type="HAMAP" id="MF_00245">
    <property type="entry name" value="UPF0122"/>
    <property type="match status" value="1"/>
</dbReference>
<dbReference type="Pfam" id="PF04297">
    <property type="entry name" value="UPF0122"/>
    <property type="match status" value="1"/>
</dbReference>
<reference evidence="4 5" key="1">
    <citation type="submission" date="2017-12" db="EMBL/GenBank/DDBJ databases">
        <title>Mesoplasma syrphidae YJS, Complete Genome.</title>
        <authorList>
            <person name="Knight T.F."/>
            <person name="Citino T."/>
            <person name="Rubinstein R."/>
            <person name="Neuschaefer Z."/>
        </authorList>
    </citation>
    <scope>NUCLEOTIDE SEQUENCE [LARGE SCALE GENOMIC DNA]</scope>
    <source>
        <strain evidence="4 5">YJS</strain>
    </source>
</reference>
<dbReference type="InterPro" id="IPR007394">
    <property type="entry name" value="UPF0122"/>
</dbReference>
<comment type="function">
    <text evidence="2 3">Might take part in the signal recognition particle (SRP) pathway. This is inferred from the conservation of its genetic proximity to ftsY/ffh. May be a regulatory protein.</text>
</comment>
<proteinExistence type="inferred from homology"/>
<evidence type="ECO:0000313" key="5">
    <source>
        <dbReference type="Proteomes" id="UP000233419"/>
    </source>
</evidence>
<dbReference type="RefSeq" id="WP_084497597.1">
    <property type="nucleotide sequence ID" value="NZ_CP025257.1"/>
</dbReference>
<dbReference type="InterPro" id="IPR013324">
    <property type="entry name" value="RNA_pol_sigma_r3/r4-like"/>
</dbReference>